<dbReference type="EMBL" id="OX459122">
    <property type="protein sequence ID" value="CAI9107078.1"/>
    <property type="molecule type" value="Genomic_DNA"/>
</dbReference>
<dbReference type="InterPro" id="IPR050115">
    <property type="entry name" value="Proteasome_alpha"/>
</dbReference>
<reference evidence="3" key="1">
    <citation type="submission" date="2023-03" db="EMBL/GenBank/DDBJ databases">
        <authorList>
            <person name="Julca I."/>
        </authorList>
    </citation>
    <scope>NUCLEOTIDE SEQUENCE</scope>
</reference>
<feature type="compositionally biased region" description="Basic and acidic residues" evidence="2">
    <location>
        <begin position="58"/>
        <end position="68"/>
    </location>
</feature>
<dbReference type="PANTHER" id="PTHR11599">
    <property type="entry name" value="PROTEASOME SUBUNIT ALPHA/BETA"/>
    <property type="match status" value="1"/>
</dbReference>
<dbReference type="AlphaFoldDB" id="A0AAV1DHA8"/>
<proteinExistence type="predicted"/>
<feature type="region of interest" description="Disordered" evidence="2">
    <location>
        <begin position="33"/>
        <end position="73"/>
    </location>
</feature>
<dbReference type="InterPro" id="IPR029055">
    <property type="entry name" value="Ntn_hydrolases_N"/>
</dbReference>
<evidence type="ECO:0000256" key="2">
    <source>
        <dbReference type="SAM" id="MobiDB-lite"/>
    </source>
</evidence>
<dbReference type="Gene3D" id="3.60.20.10">
    <property type="entry name" value="Glutamine Phosphoribosylpyrophosphate, subunit 1, domain 1"/>
    <property type="match status" value="1"/>
</dbReference>
<accession>A0AAV1DHA8</accession>
<name>A0AAV1DHA8_OLDCO</name>
<evidence type="ECO:0000256" key="1">
    <source>
        <dbReference type="ARBA" id="ARBA00022942"/>
    </source>
</evidence>
<protein>
    <submittedName>
        <fullName evidence="3">OLC1v1006360C1</fullName>
    </submittedName>
</protein>
<feature type="compositionally biased region" description="Basic and acidic residues" evidence="2">
    <location>
        <begin position="33"/>
        <end position="47"/>
    </location>
</feature>
<evidence type="ECO:0000313" key="3">
    <source>
        <dbReference type="EMBL" id="CAI9107078.1"/>
    </source>
</evidence>
<dbReference type="InterPro" id="IPR001353">
    <property type="entry name" value="Proteasome_sua/b"/>
</dbReference>
<dbReference type="GO" id="GO:0051603">
    <property type="term" value="P:proteolysis involved in protein catabolic process"/>
    <property type="evidence" value="ECO:0007669"/>
    <property type="project" value="InterPro"/>
</dbReference>
<dbReference type="SUPFAM" id="SSF56235">
    <property type="entry name" value="N-terminal nucleophile aminohydrolases (Ntn hydrolases)"/>
    <property type="match status" value="1"/>
</dbReference>
<dbReference type="Proteomes" id="UP001161247">
    <property type="component" value="Chromosome 5"/>
</dbReference>
<organism evidence="3 4">
    <name type="scientific">Oldenlandia corymbosa var. corymbosa</name>
    <dbReference type="NCBI Taxonomy" id="529605"/>
    <lineage>
        <taxon>Eukaryota</taxon>
        <taxon>Viridiplantae</taxon>
        <taxon>Streptophyta</taxon>
        <taxon>Embryophyta</taxon>
        <taxon>Tracheophyta</taxon>
        <taxon>Spermatophyta</taxon>
        <taxon>Magnoliopsida</taxon>
        <taxon>eudicotyledons</taxon>
        <taxon>Gunneridae</taxon>
        <taxon>Pentapetalae</taxon>
        <taxon>asterids</taxon>
        <taxon>lamiids</taxon>
        <taxon>Gentianales</taxon>
        <taxon>Rubiaceae</taxon>
        <taxon>Rubioideae</taxon>
        <taxon>Spermacoceae</taxon>
        <taxon>Hedyotis-Oldenlandia complex</taxon>
        <taxon>Oldenlandia</taxon>
    </lineage>
</organism>
<sequence length="292" mass="32564">MTRVINPFDFVHPLAIVPYEGGRDSGSLYSVDHGHLNDDPCPKEEKASATNVGLQKAADSRNKDKFAGDEVPYTRRPKGTTTLAFICKEGVMVATDHSDASKDASETFVENVIDLDSHVLVTVSGVGETRSFLKNLKDQFQAVKKGTKSVFEVSQWVAGHLSSHPDKHLSAKVLIAGWDDESQCHALYSVNSEGEVFQKRRDATGAVVLTCWVFWCISFDKKWYGSAVEHAKWMIRSTAGALEHFRSLGQVNTEYSGYVSGYYVSAARWKRSFYNLQVPPGYFYESIGWPIF</sequence>
<gene>
    <name evidence="3" type="ORF">OLC1_LOCUS15471</name>
</gene>
<keyword evidence="1" id="KW-0647">Proteasome</keyword>
<dbReference type="GO" id="GO:0005839">
    <property type="term" value="C:proteasome core complex"/>
    <property type="evidence" value="ECO:0007669"/>
    <property type="project" value="InterPro"/>
</dbReference>
<evidence type="ECO:0000313" key="4">
    <source>
        <dbReference type="Proteomes" id="UP001161247"/>
    </source>
</evidence>
<dbReference type="Pfam" id="PF00227">
    <property type="entry name" value="Proteasome"/>
    <property type="match status" value="1"/>
</dbReference>
<keyword evidence="4" id="KW-1185">Reference proteome</keyword>